<keyword evidence="1" id="KW-0802">TPR repeat</keyword>
<protein>
    <submittedName>
        <fullName evidence="2">Uncharacterized protein</fullName>
    </submittedName>
</protein>
<organism evidence="3">
    <name type="scientific">Harpegnathos saltator</name>
    <name type="common">Jerdon's jumping ant</name>
    <dbReference type="NCBI Taxonomy" id="610380"/>
    <lineage>
        <taxon>Eukaryota</taxon>
        <taxon>Metazoa</taxon>
        <taxon>Ecdysozoa</taxon>
        <taxon>Arthropoda</taxon>
        <taxon>Hexapoda</taxon>
        <taxon>Insecta</taxon>
        <taxon>Pterygota</taxon>
        <taxon>Neoptera</taxon>
        <taxon>Endopterygota</taxon>
        <taxon>Hymenoptera</taxon>
        <taxon>Apocrita</taxon>
        <taxon>Aculeata</taxon>
        <taxon>Formicoidea</taxon>
        <taxon>Formicidae</taxon>
        <taxon>Ponerinae</taxon>
        <taxon>Ponerini</taxon>
        <taxon>Harpegnathos</taxon>
    </lineage>
</organism>
<dbReference type="SUPFAM" id="SSF48452">
    <property type="entry name" value="TPR-like"/>
    <property type="match status" value="1"/>
</dbReference>
<accession>E2BCJ7</accession>
<dbReference type="InterPro" id="IPR019734">
    <property type="entry name" value="TPR_rpt"/>
</dbReference>
<sequence length="191" mass="22993">MLFTNLERYQQLEKNLRDEVCDEVKEILLRSCLDGWAFWLDENNKYINGTLGEQNTKKYKASLSKLIDRLRALKSKESKDWVYWTREPTQVIRLAKYFARNKQQDAAIELFDRVINEEPNFPEGAHYYKAFSLIKKIDKKNQSTLKEFKKELREAAKFFKKHRDYAKWAVNTIEYLKQRNFGTIEIDLFME</sequence>
<evidence type="ECO:0000313" key="2">
    <source>
        <dbReference type="EMBL" id="EFN86584.1"/>
    </source>
</evidence>
<dbReference type="InParanoid" id="E2BCJ7"/>
<gene>
    <name evidence="2" type="ORF">EAI_02769</name>
</gene>
<dbReference type="PROSITE" id="PS50005">
    <property type="entry name" value="TPR"/>
    <property type="match status" value="1"/>
</dbReference>
<keyword evidence="3" id="KW-1185">Reference proteome</keyword>
<dbReference type="EMBL" id="GL447303">
    <property type="protein sequence ID" value="EFN86584.1"/>
    <property type="molecule type" value="Genomic_DNA"/>
</dbReference>
<dbReference type="OrthoDB" id="7663308at2759"/>
<evidence type="ECO:0000313" key="3">
    <source>
        <dbReference type="Proteomes" id="UP000008237"/>
    </source>
</evidence>
<dbReference type="AlphaFoldDB" id="E2BCJ7"/>
<evidence type="ECO:0000256" key="1">
    <source>
        <dbReference type="PROSITE-ProRule" id="PRU00339"/>
    </source>
</evidence>
<name>E2BCJ7_HARSA</name>
<dbReference type="Proteomes" id="UP000008237">
    <property type="component" value="Unassembled WGS sequence"/>
</dbReference>
<dbReference type="InterPro" id="IPR011990">
    <property type="entry name" value="TPR-like_helical_dom_sf"/>
</dbReference>
<reference evidence="2 3" key="1">
    <citation type="journal article" date="2010" name="Science">
        <title>Genomic comparison of the ants Camponotus floridanus and Harpegnathos saltator.</title>
        <authorList>
            <person name="Bonasio R."/>
            <person name="Zhang G."/>
            <person name="Ye C."/>
            <person name="Mutti N.S."/>
            <person name="Fang X."/>
            <person name="Qin N."/>
            <person name="Donahue G."/>
            <person name="Yang P."/>
            <person name="Li Q."/>
            <person name="Li C."/>
            <person name="Zhang P."/>
            <person name="Huang Z."/>
            <person name="Berger S.L."/>
            <person name="Reinberg D."/>
            <person name="Wang J."/>
            <person name="Liebig J."/>
        </authorList>
    </citation>
    <scope>NUCLEOTIDE SEQUENCE [LARGE SCALE GENOMIC DNA]</scope>
    <source>
        <strain evidence="2 3">R22 G/1</strain>
    </source>
</reference>
<feature type="repeat" description="TPR" evidence="1">
    <location>
        <begin position="88"/>
        <end position="121"/>
    </location>
</feature>
<proteinExistence type="predicted"/>